<dbReference type="GO" id="GO:0016887">
    <property type="term" value="F:ATP hydrolysis activity"/>
    <property type="evidence" value="ECO:0007669"/>
    <property type="project" value="InterPro"/>
</dbReference>
<dbReference type="Pfam" id="PF12848">
    <property type="entry name" value="ABC_tran_Xtn"/>
    <property type="match status" value="1"/>
</dbReference>
<feature type="compositionally biased region" description="Basic and acidic residues" evidence="4">
    <location>
        <begin position="299"/>
        <end position="313"/>
    </location>
</feature>
<feature type="compositionally biased region" description="Low complexity" evidence="4">
    <location>
        <begin position="611"/>
        <end position="627"/>
    </location>
</feature>
<dbReference type="PROSITE" id="PS00211">
    <property type="entry name" value="ABC_TRANSPORTER_1"/>
    <property type="match status" value="1"/>
</dbReference>
<keyword evidence="1" id="KW-0677">Repeat</keyword>
<feature type="compositionally biased region" description="Low complexity" evidence="4">
    <location>
        <begin position="639"/>
        <end position="667"/>
    </location>
</feature>
<dbReference type="PROSITE" id="PS50893">
    <property type="entry name" value="ABC_TRANSPORTER_2"/>
    <property type="match status" value="2"/>
</dbReference>
<dbReference type="EMBL" id="KV784360">
    <property type="protein sequence ID" value="OEU14401.1"/>
    <property type="molecule type" value="Genomic_DNA"/>
</dbReference>
<feature type="domain" description="ABC transporter" evidence="5">
    <location>
        <begin position="341"/>
        <end position="556"/>
    </location>
</feature>
<organism evidence="6 7">
    <name type="scientific">Fragilariopsis cylindrus CCMP1102</name>
    <dbReference type="NCBI Taxonomy" id="635003"/>
    <lineage>
        <taxon>Eukaryota</taxon>
        <taxon>Sar</taxon>
        <taxon>Stramenopiles</taxon>
        <taxon>Ochrophyta</taxon>
        <taxon>Bacillariophyta</taxon>
        <taxon>Bacillariophyceae</taxon>
        <taxon>Bacillariophycidae</taxon>
        <taxon>Bacillariales</taxon>
        <taxon>Bacillariaceae</taxon>
        <taxon>Fragilariopsis</taxon>
    </lineage>
</organism>
<dbReference type="GO" id="GO:0005524">
    <property type="term" value="F:ATP binding"/>
    <property type="evidence" value="ECO:0007669"/>
    <property type="project" value="UniProtKB-KW"/>
</dbReference>
<dbReference type="Pfam" id="PF00005">
    <property type="entry name" value="ABC_tran"/>
    <property type="match status" value="2"/>
</dbReference>
<sequence>MNKKDDGIDHEATELLAAEGTVVTYALNRKGVDARARDINVENVTLQHFGGILLDETNVVLNHGNRYGLIGLNGSGKSTFLKALGSRALPIPNSIDIFFLKEEIEPSDTVTALEAVMSVDDERLKLEARAEELNDLIVYERLDDLDADTAEMRARSILQGLGFSHEMQSKVTKDFSGGWRMRVSLARALFIQPVCLLLDEPTNHLDMEAVIWLENYLSKWERILLLVSHSQDFLNNVCSHMIHLDSTKKKLEYYNGNYDTFVKTKEDDMINQLKKYKWEQEQIKSMKEYIAINQSKNSKQAESKRKVLQKMERSGLTQKPEPEKGLNFKFEDPGHLPPPVLAFHDVSFGYPGCEPLYDNVNFGVDLDSRIALVGPNGAGKTTLVKLMASELIATSGDIRPHGHLKLGRFTQHFVDVLNLEQTPLEFFETLYPTDPLIEQRKYLGRFGISGKMQVRRMSELSDGQKSRVVLAKLGRDVPHILLLDEPTNHLDMESIDALAKAVNEYSGGLVLVSHDMRLISQVANEIWICDKKKITKYKGDIMNFKMDLRKAQGIGNENIKLQGDASVKATDKAKKLKVKKPEPKLEVIQPKAVSAPAITTISEEIEEKPKVTVPSSTPPLSSISKPLASDDATVATMETSGSSSTAGNSTGIASTITTSEPSTAAAPAKKKYIPIHLRRKMAAEAAAAEEAAKSK</sequence>
<evidence type="ECO:0000313" key="7">
    <source>
        <dbReference type="Proteomes" id="UP000095751"/>
    </source>
</evidence>
<evidence type="ECO:0000256" key="3">
    <source>
        <dbReference type="ARBA" id="ARBA00022840"/>
    </source>
</evidence>
<dbReference type="CDD" id="cd03221">
    <property type="entry name" value="ABCF_EF-3"/>
    <property type="match status" value="2"/>
</dbReference>
<feature type="region of interest" description="Disordered" evidence="4">
    <location>
        <begin position="296"/>
        <end position="324"/>
    </location>
</feature>
<proteinExistence type="predicted"/>
<dbReference type="SMART" id="SM00382">
    <property type="entry name" value="AAA"/>
    <property type="match status" value="2"/>
</dbReference>
<dbReference type="InterPro" id="IPR032781">
    <property type="entry name" value="ABC_tran_Xtn"/>
</dbReference>
<dbReference type="Gene3D" id="3.40.50.300">
    <property type="entry name" value="P-loop containing nucleotide triphosphate hydrolases"/>
    <property type="match status" value="2"/>
</dbReference>
<dbReference type="PANTHER" id="PTHR19211">
    <property type="entry name" value="ATP-BINDING TRANSPORT PROTEIN-RELATED"/>
    <property type="match status" value="1"/>
</dbReference>
<evidence type="ECO:0000313" key="6">
    <source>
        <dbReference type="EMBL" id="OEU14401.1"/>
    </source>
</evidence>
<dbReference type="InterPro" id="IPR050611">
    <property type="entry name" value="ABCF"/>
</dbReference>
<dbReference type="InParanoid" id="A0A1E7F8A4"/>
<feature type="region of interest" description="Disordered" evidence="4">
    <location>
        <begin position="609"/>
        <end position="669"/>
    </location>
</feature>
<keyword evidence="6" id="KW-0378">Hydrolase</keyword>
<evidence type="ECO:0000256" key="2">
    <source>
        <dbReference type="ARBA" id="ARBA00022741"/>
    </source>
</evidence>
<accession>A0A1E7F8A4</accession>
<evidence type="ECO:0000259" key="5">
    <source>
        <dbReference type="PROSITE" id="PS50893"/>
    </source>
</evidence>
<keyword evidence="2" id="KW-0547">Nucleotide-binding</keyword>
<dbReference type="InterPro" id="IPR027417">
    <property type="entry name" value="P-loop_NTPase"/>
</dbReference>
<gene>
    <name evidence="6" type="ORF">FRACYDRAFT_209350</name>
</gene>
<name>A0A1E7F8A4_9STRA</name>
<keyword evidence="7" id="KW-1185">Reference proteome</keyword>
<dbReference type="InterPro" id="IPR003593">
    <property type="entry name" value="AAA+_ATPase"/>
</dbReference>
<evidence type="ECO:0000256" key="4">
    <source>
        <dbReference type="SAM" id="MobiDB-lite"/>
    </source>
</evidence>
<dbReference type="PANTHER" id="PTHR19211:SF15">
    <property type="entry name" value="ATP-BINDING CASSETTE SUB-FAMILY F MEMBER 2"/>
    <property type="match status" value="1"/>
</dbReference>
<reference evidence="6 7" key="1">
    <citation type="submission" date="2016-09" db="EMBL/GenBank/DDBJ databases">
        <title>Extensive genetic diversity and differential bi-allelic expression allows diatom success in the polar Southern Ocean.</title>
        <authorList>
            <consortium name="DOE Joint Genome Institute"/>
            <person name="Mock T."/>
            <person name="Otillar R.P."/>
            <person name="Strauss J."/>
            <person name="Dupont C."/>
            <person name="Frickenhaus S."/>
            <person name="Maumus F."/>
            <person name="Mcmullan M."/>
            <person name="Sanges R."/>
            <person name="Schmutz J."/>
            <person name="Toseland A."/>
            <person name="Valas R."/>
            <person name="Veluchamy A."/>
            <person name="Ward B.J."/>
            <person name="Allen A."/>
            <person name="Barry K."/>
            <person name="Falciatore A."/>
            <person name="Ferrante M."/>
            <person name="Fortunato A.E."/>
            <person name="Gloeckner G."/>
            <person name="Gruber A."/>
            <person name="Hipkin R."/>
            <person name="Janech M."/>
            <person name="Kroth P."/>
            <person name="Leese F."/>
            <person name="Lindquist E."/>
            <person name="Lyon B.R."/>
            <person name="Martin J."/>
            <person name="Mayer C."/>
            <person name="Parker M."/>
            <person name="Quesneville H."/>
            <person name="Raymond J."/>
            <person name="Uhlig C."/>
            <person name="Valentin K.U."/>
            <person name="Worden A.Z."/>
            <person name="Armbrust E.V."/>
            <person name="Bowler C."/>
            <person name="Green B."/>
            <person name="Moulton V."/>
            <person name="Van Oosterhout C."/>
            <person name="Grigoriev I."/>
        </authorList>
    </citation>
    <scope>NUCLEOTIDE SEQUENCE [LARGE SCALE GENOMIC DNA]</scope>
    <source>
        <strain evidence="6 7">CCMP1102</strain>
    </source>
</reference>
<keyword evidence="3" id="KW-0067">ATP-binding</keyword>
<dbReference type="KEGG" id="fcy:FRACYDRAFT_209350"/>
<dbReference type="InterPro" id="IPR003439">
    <property type="entry name" value="ABC_transporter-like_ATP-bd"/>
</dbReference>
<dbReference type="AlphaFoldDB" id="A0A1E7F8A4"/>
<protein>
    <submittedName>
        <fullName evidence="6">p-loop containing nucleoside triphosphate hydrolase protein</fullName>
    </submittedName>
</protein>
<evidence type="ECO:0000256" key="1">
    <source>
        <dbReference type="ARBA" id="ARBA00022737"/>
    </source>
</evidence>
<dbReference type="FunFam" id="3.40.50.300:FF:000011">
    <property type="entry name" value="Putative ABC transporter ATP-binding component"/>
    <property type="match status" value="1"/>
</dbReference>
<dbReference type="SUPFAM" id="SSF52540">
    <property type="entry name" value="P-loop containing nucleoside triphosphate hydrolases"/>
    <property type="match status" value="2"/>
</dbReference>
<dbReference type="FunFam" id="3.40.50.300:FF:000104">
    <property type="entry name" value="ATP-binding cassette sub-family F member 3"/>
    <property type="match status" value="1"/>
</dbReference>
<dbReference type="InterPro" id="IPR017871">
    <property type="entry name" value="ABC_transporter-like_CS"/>
</dbReference>
<feature type="domain" description="ABC transporter" evidence="5">
    <location>
        <begin position="39"/>
        <end position="271"/>
    </location>
</feature>
<dbReference type="Proteomes" id="UP000095751">
    <property type="component" value="Unassembled WGS sequence"/>
</dbReference>
<dbReference type="OrthoDB" id="2110130at2759"/>